<keyword evidence="2" id="KW-1185">Reference proteome</keyword>
<protein>
    <submittedName>
        <fullName evidence="1">Uncharacterized protein</fullName>
    </submittedName>
</protein>
<organism evidence="1 2">
    <name type="scientific">Caballeronia telluris</name>
    <dbReference type="NCBI Taxonomy" id="326475"/>
    <lineage>
        <taxon>Bacteria</taxon>
        <taxon>Pseudomonadati</taxon>
        <taxon>Pseudomonadota</taxon>
        <taxon>Betaproteobacteria</taxon>
        <taxon>Burkholderiales</taxon>
        <taxon>Burkholderiaceae</taxon>
        <taxon>Caballeronia</taxon>
    </lineage>
</organism>
<reference evidence="1" key="1">
    <citation type="submission" date="2016-01" db="EMBL/GenBank/DDBJ databases">
        <authorList>
            <person name="Peeters Charlotte."/>
        </authorList>
    </citation>
    <scope>NUCLEOTIDE SEQUENCE</scope>
    <source>
        <strain evidence="1">LMG 22936</strain>
    </source>
</reference>
<name>A0A158FAD6_9BURK</name>
<dbReference type="AlphaFoldDB" id="A0A158FAD6"/>
<dbReference type="Proteomes" id="UP000054717">
    <property type="component" value="Unassembled WGS sequence"/>
</dbReference>
<proteinExistence type="predicted"/>
<accession>A0A158FAD6</accession>
<evidence type="ECO:0000313" key="2">
    <source>
        <dbReference type="Proteomes" id="UP000054717"/>
    </source>
</evidence>
<comment type="caution">
    <text evidence="1">The sequence shown here is derived from an EMBL/GenBank/DDBJ whole genome shotgun (WGS) entry which is preliminary data.</text>
</comment>
<evidence type="ECO:0000313" key="1">
    <source>
        <dbReference type="EMBL" id="SAL16593.1"/>
    </source>
</evidence>
<sequence>MIVFEIVTPGTWLDYEDREWTWRIEGQLRFLESQFFEANAALNLFIGAQSIGRSVADRENWERDLQRRSEIRHAVEKMHAGIQPWDNFDEIHFETEVRFKRERWATGVVPCEFEHNLSFIYTRAFLYALDAFDKFFGVLAKEEKVPADVATHHAKFADAFPHLRGVRNTAQHLEDRPRGLGAGRKPQPLELKPVENEFINAPNGGVLILNGLMCSKYGSTMSDGHYGEIDVSPESMLRLRETLEAVLSSFRWHGPRRHAPSA</sequence>
<dbReference type="EMBL" id="FCNZ02000002">
    <property type="protein sequence ID" value="SAL16593.1"/>
    <property type="molecule type" value="Genomic_DNA"/>
</dbReference>
<gene>
    <name evidence="1" type="ORF">AWB66_00693</name>
</gene>
<dbReference type="RefSeq" id="WP_087628887.1">
    <property type="nucleotide sequence ID" value="NZ_FCNZ02000002.1"/>
</dbReference>